<proteinExistence type="predicted"/>
<feature type="region of interest" description="Disordered" evidence="1">
    <location>
        <begin position="66"/>
        <end position="85"/>
    </location>
</feature>
<protein>
    <submittedName>
        <fullName evidence="2">ORF5</fullName>
    </submittedName>
</protein>
<keyword evidence="3" id="KW-1185">Reference proteome</keyword>
<organism evidence="2 3">
    <name type="scientific">Spodoptera exigua nuclear polyhedrosis virus (strain US)</name>
    <name type="common">SeMNPV</name>
    <dbReference type="NCBI Taxonomy" id="31506"/>
    <lineage>
        <taxon>Viruses</taxon>
        <taxon>Viruses incertae sedis</taxon>
        <taxon>Naldaviricetes</taxon>
        <taxon>Lefavirales</taxon>
        <taxon>Baculoviridae</taxon>
        <taxon>Alphabaculovirus</taxon>
        <taxon>Spodoptera exigua multiple nucleopolyhedrovirus</taxon>
    </lineage>
</organism>
<feature type="compositionally biased region" description="Acidic residues" evidence="1">
    <location>
        <begin position="497"/>
        <end position="507"/>
    </location>
</feature>
<feature type="compositionally biased region" description="Low complexity" evidence="1">
    <location>
        <begin position="147"/>
        <end position="159"/>
    </location>
</feature>
<reference evidence="2 3" key="1">
    <citation type="journal article" date="1992" name="J. Gen. Virol.">
        <title>Nucleotide sequence and transcriptional analysis of the polyhedrin gene of Spodoptera exigua nuclear polyhedrosis virus.</title>
        <authorList>
            <person name="van Strien E.A."/>
            <person name="Zuidema D."/>
            <person name="Goldbach R.W."/>
            <person name="Vlak J.M."/>
        </authorList>
    </citation>
    <scope>NUCLEOTIDE SEQUENCE [LARGE SCALE GENOMIC DNA]</scope>
</reference>
<dbReference type="KEGG" id="vg:2715825"/>
<feature type="region of interest" description="Disordered" evidence="1">
    <location>
        <begin position="436"/>
        <end position="461"/>
    </location>
</feature>
<name>Q9J8C8_NPVSE</name>
<dbReference type="GeneID" id="2715825"/>
<reference evidence="2 3" key="2">
    <citation type="journal article" date="1993" name="J. Gen. Virol.">
        <title>Nucleotide sequence and transcriptional analysis of the p10 gene of Spodoptera exigua nuclear polyhedrosis virus.</title>
        <authorList>
            <person name="Zuidema D."/>
            <person name="van Oers M.M."/>
            <person name="van Strien E.A."/>
            <person name="Caballero P.C."/>
            <person name="Klok E.J."/>
            <person name="Goldbach R.W."/>
            <person name="Vlak J.M."/>
        </authorList>
    </citation>
    <scope>NUCLEOTIDE SEQUENCE [LARGE SCALE GENOMIC DNA]</scope>
</reference>
<feature type="compositionally biased region" description="Acidic residues" evidence="1">
    <location>
        <begin position="163"/>
        <end position="175"/>
    </location>
</feature>
<feature type="compositionally biased region" description="Low complexity" evidence="1">
    <location>
        <begin position="436"/>
        <end position="448"/>
    </location>
</feature>
<reference evidence="2 3" key="5">
    <citation type="journal article" date="1998" name="J. Gen. Virol.">
        <title>Specificity of multiple homologous genomic regions in Spodoptera exigua nucleopolyhedrovirus DNA replication.</title>
        <authorList>
            <person name="Broer R."/>
            <person name="Heldens J.G."/>
            <person name="van Strien E.A."/>
            <person name="Zuidema D."/>
            <person name="Vlak J.M."/>
        </authorList>
    </citation>
    <scope>NUCLEOTIDE SEQUENCE [LARGE SCALE GENOMIC DNA]</scope>
</reference>
<feature type="compositionally biased region" description="Basic residues" evidence="1">
    <location>
        <begin position="70"/>
        <end position="80"/>
    </location>
</feature>
<reference evidence="2 3" key="6">
    <citation type="journal article" date="1999" name="J. Gen. Virol.">
        <title>Sequence and organization of the Spodoptera exigua multicapsid nucleopolyhedrovirus genome.</title>
        <authorList>
            <person name="IJkel W.F."/>
            <person name="van Strien E.A."/>
            <person name="Heldens J.G."/>
            <person name="Broer R."/>
            <person name="Zuidema D."/>
            <person name="Goldbach R.W."/>
            <person name="Vlak J.M."/>
        </authorList>
    </citation>
    <scope>NUCLEOTIDE SEQUENCE [LARGE SCALE GENOMIC DNA]</scope>
</reference>
<organismHost>
    <name type="scientific">Lepidoptera</name>
    <name type="common">moths &amp; butterflies</name>
    <dbReference type="NCBI Taxonomy" id="7088"/>
</organismHost>
<feature type="compositionally biased region" description="Basic and acidic residues" evidence="1">
    <location>
        <begin position="45"/>
        <end position="61"/>
    </location>
</feature>
<feature type="region of interest" description="Disordered" evidence="1">
    <location>
        <begin position="481"/>
        <end position="507"/>
    </location>
</feature>
<feature type="region of interest" description="Disordered" evidence="1">
    <location>
        <begin position="17"/>
        <end position="61"/>
    </location>
</feature>
<evidence type="ECO:0000313" key="3">
    <source>
        <dbReference type="Proteomes" id="UP000203151"/>
    </source>
</evidence>
<accession>Q9J8C8</accession>
<dbReference type="RefSeq" id="NP_037765.1">
    <property type="nucleotide sequence ID" value="NC_002169.1"/>
</dbReference>
<dbReference type="SMR" id="Q9J8C8"/>
<feature type="compositionally biased region" description="Basic and acidic residues" evidence="1">
    <location>
        <begin position="487"/>
        <end position="496"/>
    </location>
</feature>
<dbReference type="OrthoDB" id="37648at10239"/>
<reference evidence="2 3" key="3">
    <citation type="journal article" date="1997" name="J. Gen. Virol.">
        <title>Baculoviruses contain a gene for the large subunit of ribonucleotide reductase.</title>
        <authorList>
            <person name="van Strien E.A."/>
            <person name="Faktor O."/>
            <person name="Hu Z.H."/>
            <person name="Zuidema D."/>
            <person name="Goldbach R.W."/>
            <person name="Vlak J.M."/>
        </authorList>
    </citation>
    <scope>NUCLEOTIDE SEQUENCE [LARGE SCALE GENOMIC DNA]</scope>
</reference>
<feature type="region of interest" description="Disordered" evidence="1">
    <location>
        <begin position="136"/>
        <end position="191"/>
    </location>
</feature>
<dbReference type="EMBL" id="AF169823">
    <property type="protein sequence ID" value="AAF33536.1"/>
    <property type="molecule type" value="Genomic_DNA"/>
</dbReference>
<evidence type="ECO:0000256" key="1">
    <source>
        <dbReference type="SAM" id="MobiDB-lite"/>
    </source>
</evidence>
<reference evidence="2 3" key="4">
    <citation type="journal article" date="1997" name="J. Gen. Virol.">
        <title>Characterization of a putative Spodoptera exigua multicapsid nucleopolyhedrovirus helicase gene.</title>
        <authorList>
            <person name="Heldens J.G."/>
            <person name="Liu Y."/>
            <person name="Zuidema D."/>
            <person name="Goldbach R.W."/>
            <person name="Vlak J.M."/>
        </authorList>
    </citation>
    <scope>NUCLEOTIDE SEQUENCE [LARGE SCALE GENOMIC DNA]</scope>
</reference>
<sequence length="507" mass="58571">MVNDSRNTDIIDAVVAAAAAAAEPEPPQSSEPMQYDDDTQVINQRSEDRFQEEPWNERLQEDFEYERHQRERRQQHRDRRMRQQSELRDQIRLINKRHGEICEFYRVMSGFMQHTLKKNGRIIQKLAIEHYIPNDNTYSRTRPLRSPPRSRSSSRSRSPNLFSDDDDDDNVDNDVIENTPDETTIAADVDAPADVDASADVDADVDIDADADASASAIVAEINAIADAAANATTTTVGEDLFAADSDFNYYSDSDDDFDVEEFKTKVDNAIRRLAIFFEKHQNVILNQYAINKDFYVNYTNEFDVRYYNHCVANMHSDWIDMFDFDGLPVNVDNTNMAHEQWNVIFYEMLEIHPCNPTDSLKKIFDSIVKNIVTQLEEFCYVYNNKIIKIVREINKPFNIDVLLNGIEISADNVRKTEEGVKNLFMDSIYCSRFQQQQQEHQQQQQEEVVPDDRPETPPPSYAAAMAVAADATVSMKYIRRQIRSSMRRERNRDGETTDQEDQTADA</sequence>
<evidence type="ECO:0000313" key="2">
    <source>
        <dbReference type="EMBL" id="AAF33536.1"/>
    </source>
</evidence>
<reference evidence="2 3" key="7">
    <citation type="journal article" date="1999" name="Virus Res.">
        <title>Identification, sequence analysis and phylogeny of the lef-2 gene of Helicoverpa armigera single-nucleocapsid baculovirus.</title>
        <authorList>
            <person name="Chen X."/>
            <person name="IJkel W.F."/>
            <person name="Dominy C."/>
            <person name="de Andrade Zanotto P.M."/>
            <person name="Hashimoto Y."/>
            <person name="Faktor O."/>
            <person name="Hayakawa T."/>
            <person name="Wang C."/>
            <person name="Prekumar A."/>
            <person name="Mathavan S."/>
            <person name="Krell P.J."/>
            <person name="Hu Z."/>
            <person name="Vlak J.M."/>
        </authorList>
    </citation>
    <scope>NUCLEOTIDE SEQUENCE [LARGE SCALE GENOMIC DNA]</scope>
</reference>
<dbReference type="Proteomes" id="UP000203151">
    <property type="component" value="Segment"/>
</dbReference>